<organism evidence="1 2">
    <name type="scientific">Sedimentisphaera cyanobacteriorum</name>
    <dbReference type="NCBI Taxonomy" id="1940790"/>
    <lineage>
        <taxon>Bacteria</taxon>
        <taxon>Pseudomonadati</taxon>
        <taxon>Planctomycetota</taxon>
        <taxon>Phycisphaerae</taxon>
        <taxon>Sedimentisphaerales</taxon>
        <taxon>Sedimentisphaeraceae</taxon>
        <taxon>Sedimentisphaera</taxon>
    </lineage>
</organism>
<dbReference type="RefSeq" id="WP_077539443.1">
    <property type="nucleotide sequence ID" value="NZ_CP019633.1"/>
</dbReference>
<dbReference type="InterPro" id="IPR045584">
    <property type="entry name" value="Pilin-like"/>
</dbReference>
<dbReference type="OrthoDB" id="255848at2"/>
<dbReference type="KEGG" id="pbu:L21SP3_00772"/>
<dbReference type="STRING" id="1940790.L21SP3_00772"/>
<dbReference type="Proteomes" id="UP000188273">
    <property type="component" value="Chromosome"/>
</dbReference>
<keyword evidence="2" id="KW-1185">Reference proteome</keyword>
<sequence length="283" mass="31980">MKKAFTLIELLVVISIIALLMAVLMPALSKAREAAKKTVCSNNVRQQCVGVNMYATENNYKVPTIAEDYAGQGNWLWDLSFWTTNQIAEYAGFTDNEVFFCPSNNLREPDDARFWQFTWRSGWPTDAAAGPVPIQDESKMTEEVQKQHYRVMPYTYMFYKNPTMTPRELETGKSASWVKSLEGVDETSDTPMIMDNIISDNSGTNFFRIQAGGAYNEFGVVDRSNHRSKNQNVGRSGEPAPDGANIGYVDGHVSWLDTGQYTDAGEFENIKHKLTTGGVWFWW</sequence>
<protein>
    <recommendedName>
        <fullName evidence="3">Major pilin subunit</fullName>
    </recommendedName>
</protein>
<evidence type="ECO:0000313" key="2">
    <source>
        <dbReference type="Proteomes" id="UP000188273"/>
    </source>
</evidence>
<dbReference type="SUPFAM" id="SSF54523">
    <property type="entry name" value="Pili subunits"/>
    <property type="match status" value="1"/>
</dbReference>
<proteinExistence type="predicted"/>
<dbReference type="Pfam" id="PF07963">
    <property type="entry name" value="N_methyl"/>
    <property type="match status" value="1"/>
</dbReference>
<evidence type="ECO:0000313" key="1">
    <source>
        <dbReference type="EMBL" id="AQQ08978.1"/>
    </source>
</evidence>
<evidence type="ECO:0008006" key="3">
    <source>
        <dbReference type="Google" id="ProtNLM"/>
    </source>
</evidence>
<dbReference type="AlphaFoldDB" id="A0A1Q2HNF0"/>
<name>A0A1Q2HNF0_9BACT</name>
<dbReference type="PANTHER" id="PTHR30093">
    <property type="entry name" value="GENERAL SECRETION PATHWAY PROTEIN G"/>
    <property type="match status" value="1"/>
</dbReference>
<reference evidence="2" key="1">
    <citation type="submission" date="2017-02" db="EMBL/GenBank/DDBJ databases">
        <title>Comparative genomics and description of representatives of a novel lineage of planctomycetes thriving in anoxic sediments.</title>
        <authorList>
            <person name="Spring S."/>
            <person name="Bunk B."/>
            <person name="Sproer C."/>
            <person name="Klenk H.-P."/>
        </authorList>
    </citation>
    <scope>NUCLEOTIDE SEQUENCE [LARGE SCALE GENOMIC DNA]</scope>
    <source>
        <strain evidence="2">L21-RPul-D3</strain>
    </source>
</reference>
<dbReference type="NCBIfam" id="TIGR02532">
    <property type="entry name" value="IV_pilin_GFxxxE"/>
    <property type="match status" value="1"/>
</dbReference>
<gene>
    <name evidence="1" type="ORF">L21SP3_00772</name>
</gene>
<dbReference type="InterPro" id="IPR012902">
    <property type="entry name" value="N_methyl_site"/>
</dbReference>
<accession>A0A1Q2HNF0</accession>
<dbReference type="Gene3D" id="3.30.700.10">
    <property type="entry name" value="Glycoprotein, Type 4 Pilin"/>
    <property type="match status" value="1"/>
</dbReference>
<dbReference type="EMBL" id="CP019633">
    <property type="protein sequence ID" value="AQQ08978.1"/>
    <property type="molecule type" value="Genomic_DNA"/>
</dbReference>